<dbReference type="SUPFAM" id="SSF46785">
    <property type="entry name" value="Winged helix' DNA-binding domain"/>
    <property type="match status" value="1"/>
</dbReference>
<evidence type="ECO:0000256" key="1">
    <source>
        <dbReference type="ARBA" id="ARBA00009437"/>
    </source>
</evidence>
<evidence type="ECO:0000256" key="4">
    <source>
        <dbReference type="ARBA" id="ARBA00023163"/>
    </source>
</evidence>
<dbReference type="GO" id="GO:0032993">
    <property type="term" value="C:protein-DNA complex"/>
    <property type="evidence" value="ECO:0007669"/>
    <property type="project" value="TreeGrafter"/>
</dbReference>
<evidence type="ECO:0000313" key="6">
    <source>
        <dbReference type="EMBL" id="NDU43981.1"/>
    </source>
</evidence>
<dbReference type="GO" id="GO:0003677">
    <property type="term" value="F:DNA binding"/>
    <property type="evidence" value="ECO:0007669"/>
    <property type="project" value="UniProtKB-KW"/>
</dbReference>
<dbReference type="RefSeq" id="WP_203525259.1">
    <property type="nucleotide sequence ID" value="NZ_CP127523.1"/>
</dbReference>
<dbReference type="InterPro" id="IPR005119">
    <property type="entry name" value="LysR_subst-bd"/>
</dbReference>
<dbReference type="SUPFAM" id="SSF53850">
    <property type="entry name" value="Periplasmic binding protein-like II"/>
    <property type="match status" value="1"/>
</dbReference>
<feature type="domain" description="HTH lysR-type" evidence="5">
    <location>
        <begin position="1"/>
        <end position="58"/>
    </location>
</feature>
<keyword evidence="2" id="KW-0805">Transcription regulation</keyword>
<dbReference type="InterPro" id="IPR036388">
    <property type="entry name" value="WH-like_DNA-bd_sf"/>
</dbReference>
<keyword evidence="3" id="KW-0238">DNA-binding</keyword>
<organism evidence="6">
    <name type="scientific">Acidithiobacillus ferrianus</name>
    <dbReference type="NCBI Taxonomy" id="2678518"/>
    <lineage>
        <taxon>Bacteria</taxon>
        <taxon>Pseudomonadati</taxon>
        <taxon>Pseudomonadota</taxon>
        <taxon>Acidithiobacillia</taxon>
        <taxon>Acidithiobacillales</taxon>
        <taxon>Acidithiobacillaceae</taxon>
        <taxon>Acidithiobacillus</taxon>
    </lineage>
</organism>
<dbReference type="InterPro" id="IPR036390">
    <property type="entry name" value="WH_DNA-bd_sf"/>
</dbReference>
<comment type="caution">
    <text evidence="6">The sequence shown here is derived from an EMBL/GenBank/DDBJ whole genome shotgun (WGS) entry which is preliminary data.</text>
</comment>
<dbReference type="Pfam" id="PF00126">
    <property type="entry name" value="HTH_1"/>
    <property type="match status" value="1"/>
</dbReference>
<dbReference type="PANTHER" id="PTHR30346:SF17">
    <property type="entry name" value="LYSR FAMILY TRANSCRIPTIONAL REGULATOR"/>
    <property type="match status" value="1"/>
</dbReference>
<sequence length="295" mass="32480">MDLRQLRYFVVLAEELHFTRAAERLHMAQPPLSRQIRELEQSLGVQLLLRNKRRVELTEAGSRFLNEARLLLEQARHAVSIAQRTACGEIGSLEIGYANTVPYTGTLSAVVGAYRQAFPGIRIIMTEMTSRQQIDGLVESRLDIGIVRSPVYECPSSVLLSPLSRESFLAALPINHPLAKLHNIPLSVLAEQPFIFYPRSLGAGVYEQVFAMCRDAGFEPQIMQEVKQAAAIMSLVAAGLGVSLVPASLRCLVIQGAVFRPLEGNLMQTEVAMAHRSERNSAAANAFIDLALSMV</sequence>
<evidence type="ECO:0000256" key="3">
    <source>
        <dbReference type="ARBA" id="ARBA00023125"/>
    </source>
</evidence>
<dbReference type="CDD" id="cd08414">
    <property type="entry name" value="PBP2_LTTR_aromatics_like"/>
    <property type="match status" value="1"/>
</dbReference>
<dbReference type="GO" id="GO:0003700">
    <property type="term" value="F:DNA-binding transcription factor activity"/>
    <property type="evidence" value="ECO:0007669"/>
    <property type="project" value="InterPro"/>
</dbReference>
<proteinExistence type="inferred from homology"/>
<dbReference type="PROSITE" id="PS50931">
    <property type="entry name" value="HTH_LYSR"/>
    <property type="match status" value="1"/>
</dbReference>
<dbReference type="EMBL" id="WNJL01000053">
    <property type="protein sequence ID" value="NDU43981.1"/>
    <property type="molecule type" value="Genomic_DNA"/>
</dbReference>
<dbReference type="PRINTS" id="PR00039">
    <property type="entry name" value="HTHLYSR"/>
</dbReference>
<accession>A0A845UDE4</accession>
<dbReference type="FunFam" id="1.10.10.10:FF:000001">
    <property type="entry name" value="LysR family transcriptional regulator"/>
    <property type="match status" value="1"/>
</dbReference>
<dbReference type="Gene3D" id="3.40.190.10">
    <property type="entry name" value="Periplasmic binding protein-like II"/>
    <property type="match status" value="2"/>
</dbReference>
<evidence type="ECO:0000259" key="5">
    <source>
        <dbReference type="PROSITE" id="PS50931"/>
    </source>
</evidence>
<dbReference type="Pfam" id="PF03466">
    <property type="entry name" value="LysR_substrate"/>
    <property type="match status" value="1"/>
</dbReference>
<dbReference type="PANTHER" id="PTHR30346">
    <property type="entry name" value="TRANSCRIPTIONAL DUAL REGULATOR HCAR-RELATED"/>
    <property type="match status" value="1"/>
</dbReference>
<dbReference type="InterPro" id="IPR000847">
    <property type="entry name" value="LysR_HTH_N"/>
</dbReference>
<reference evidence="6" key="1">
    <citation type="submission" date="2019-11" db="EMBL/GenBank/DDBJ databases">
        <title>Acidithiobacillus ferrianus sp. nov.: a facultatively anaerobic and extremely acidophilic chemolithoautotroph.</title>
        <authorList>
            <person name="Norris P.R."/>
            <person name="Falagan C."/>
            <person name="Moya-Beltran A."/>
            <person name="Castro M."/>
            <person name="Quatrini R."/>
            <person name="Johnson D.B."/>
        </authorList>
    </citation>
    <scope>NUCLEOTIDE SEQUENCE [LARGE SCALE GENOMIC DNA]</scope>
    <source>
        <strain evidence="6">MG</strain>
    </source>
</reference>
<name>A0A845UDE4_9PROT</name>
<protein>
    <submittedName>
        <fullName evidence="6">LysR family transcriptional regulator</fullName>
    </submittedName>
</protein>
<gene>
    <name evidence="6" type="ORF">GL267_15515</name>
</gene>
<keyword evidence="4" id="KW-0804">Transcription</keyword>
<comment type="similarity">
    <text evidence="1">Belongs to the LysR transcriptional regulatory family.</text>
</comment>
<dbReference type="AlphaFoldDB" id="A0A845UDE4"/>
<evidence type="ECO:0000256" key="2">
    <source>
        <dbReference type="ARBA" id="ARBA00023015"/>
    </source>
</evidence>
<dbReference type="Gene3D" id="1.10.10.10">
    <property type="entry name" value="Winged helix-like DNA-binding domain superfamily/Winged helix DNA-binding domain"/>
    <property type="match status" value="1"/>
</dbReference>